<comment type="caution">
    <text evidence="2">The sequence shown here is derived from an EMBL/GenBank/DDBJ whole genome shotgun (WGS) entry which is preliminary data.</text>
</comment>
<protein>
    <submittedName>
        <fullName evidence="2">Uncharacterized protein</fullName>
    </submittedName>
</protein>
<dbReference type="Proteomes" id="UP000034785">
    <property type="component" value="Unassembled WGS sequence"/>
</dbReference>
<keyword evidence="1" id="KW-0812">Transmembrane</keyword>
<feature type="transmembrane region" description="Helical" evidence="1">
    <location>
        <begin position="12"/>
        <end position="31"/>
    </location>
</feature>
<gene>
    <name evidence="2" type="ORF">UV41_C0063G0006</name>
</gene>
<evidence type="ECO:0000313" key="2">
    <source>
        <dbReference type="EMBL" id="KKS69148.1"/>
    </source>
</evidence>
<reference evidence="2 3" key="1">
    <citation type="journal article" date="2015" name="Nature">
        <title>rRNA introns, odd ribosomes, and small enigmatic genomes across a large radiation of phyla.</title>
        <authorList>
            <person name="Brown C.T."/>
            <person name="Hug L.A."/>
            <person name="Thomas B.C."/>
            <person name="Sharon I."/>
            <person name="Castelle C.J."/>
            <person name="Singh A."/>
            <person name="Wilkins M.J."/>
            <person name="Williams K.H."/>
            <person name="Banfield J.F."/>
        </authorList>
    </citation>
    <scope>NUCLEOTIDE SEQUENCE [LARGE SCALE GENOMIC DNA]</scope>
</reference>
<evidence type="ECO:0000256" key="1">
    <source>
        <dbReference type="SAM" id="Phobius"/>
    </source>
</evidence>
<name>A0A0G1E3J4_9BACT</name>
<accession>A0A0G1E3J4</accession>
<evidence type="ECO:0000313" key="3">
    <source>
        <dbReference type="Proteomes" id="UP000034785"/>
    </source>
</evidence>
<dbReference type="EMBL" id="LCEJ01000063">
    <property type="protein sequence ID" value="KKS69148.1"/>
    <property type="molecule type" value="Genomic_DNA"/>
</dbReference>
<keyword evidence="1" id="KW-0472">Membrane</keyword>
<proteinExistence type="predicted"/>
<organism evidence="2 3">
    <name type="scientific">Candidatus Daviesbacteria bacterium GW2011_GWA2_42_7</name>
    <dbReference type="NCBI Taxonomy" id="1618425"/>
    <lineage>
        <taxon>Bacteria</taxon>
        <taxon>Candidatus Daviesiibacteriota</taxon>
    </lineage>
</organism>
<sequence length="206" mass="22485">MQLKLPEIRKFFALGVALILATIILAGYLLGVQNIFDNSRAQVYIEGEKVVATFTIAPKDRESLEQFSGNLGLEGDFTKGVVVGLDEQSLSFLKNFLPREVNLKVRPKSIELNSQVPPDLVGKAAEEKFLQSASGDGNIKVKDLGGGSFEVEIDNPEQVLASATMSGKLKLSQEASDSSLWQMLAKLAKIKLKVDRNTLWGVVVLH</sequence>
<keyword evidence="1" id="KW-1133">Transmembrane helix</keyword>
<dbReference type="AlphaFoldDB" id="A0A0G1E3J4"/>